<feature type="region of interest" description="Disordered" evidence="1">
    <location>
        <begin position="1"/>
        <end position="54"/>
    </location>
</feature>
<feature type="compositionally biased region" description="Polar residues" evidence="1">
    <location>
        <begin position="168"/>
        <end position="179"/>
    </location>
</feature>
<feature type="compositionally biased region" description="Polar residues" evidence="1">
    <location>
        <begin position="107"/>
        <end position="138"/>
    </location>
</feature>
<organism evidence="2 3">
    <name type="scientific">Meripilus lineatus</name>
    <dbReference type="NCBI Taxonomy" id="2056292"/>
    <lineage>
        <taxon>Eukaryota</taxon>
        <taxon>Fungi</taxon>
        <taxon>Dikarya</taxon>
        <taxon>Basidiomycota</taxon>
        <taxon>Agaricomycotina</taxon>
        <taxon>Agaricomycetes</taxon>
        <taxon>Polyporales</taxon>
        <taxon>Meripilaceae</taxon>
        <taxon>Meripilus</taxon>
    </lineage>
</organism>
<dbReference type="AlphaFoldDB" id="A0AAD5V7L7"/>
<feature type="compositionally biased region" description="Low complexity" evidence="1">
    <location>
        <begin position="139"/>
        <end position="153"/>
    </location>
</feature>
<feature type="compositionally biased region" description="Low complexity" evidence="1">
    <location>
        <begin position="35"/>
        <end position="49"/>
    </location>
</feature>
<protein>
    <submittedName>
        <fullName evidence="2">Uncharacterized protein</fullName>
    </submittedName>
</protein>
<gene>
    <name evidence="2" type="ORF">NLI96_g3035</name>
</gene>
<proteinExistence type="predicted"/>
<feature type="compositionally biased region" description="Basic residues" evidence="1">
    <location>
        <begin position="1"/>
        <end position="18"/>
    </location>
</feature>
<keyword evidence="3" id="KW-1185">Reference proteome</keyword>
<dbReference type="EMBL" id="JANAWD010000072">
    <property type="protein sequence ID" value="KAJ3488203.1"/>
    <property type="molecule type" value="Genomic_DNA"/>
</dbReference>
<evidence type="ECO:0000256" key="1">
    <source>
        <dbReference type="SAM" id="MobiDB-lite"/>
    </source>
</evidence>
<evidence type="ECO:0000313" key="3">
    <source>
        <dbReference type="Proteomes" id="UP001212997"/>
    </source>
</evidence>
<feature type="region of interest" description="Disordered" evidence="1">
    <location>
        <begin position="77"/>
        <end position="179"/>
    </location>
</feature>
<evidence type="ECO:0000313" key="2">
    <source>
        <dbReference type="EMBL" id="KAJ3488203.1"/>
    </source>
</evidence>
<feature type="region of interest" description="Disordered" evidence="1">
    <location>
        <begin position="214"/>
        <end position="268"/>
    </location>
</feature>
<accession>A0AAD5V7L7</accession>
<name>A0AAD5V7L7_9APHY</name>
<feature type="compositionally biased region" description="Low complexity" evidence="1">
    <location>
        <begin position="228"/>
        <end position="238"/>
    </location>
</feature>
<sequence>MRRLSAKSRRRSSSRIHRWVYDQQSIRSSHDHDSGPSSPDSTHTPPLSSGCHPYLAYPHLSVPTVSVSVERPDDVFAPRGVSLIPGPDSQHDKRDSQRTIRTAAPSAPSTPRKTGSSQPSGIFNTPTSLRKINLSFSHTRSPSSTTTTTQSQTPPRPSLFRRPATATDPVTNRNSALSSSFFSAKPTRAVSVGAVPPPTTWKPRRTVLGHFLTATEGQTDDSSPPRPSTSSTLTHSSSATYAGNSADAAGTPPKLKPESHNNHLQLPANYRSTPSLWSLPTDASHMYDPPDSTKTIARDPEKDTVGTLRSIKAHSAGVPGLGAVAQILGSPKRKKKRKLIISGIPLHDEKRYEGVRKWCEGFGEVNTITRNSNGDLHVDFRRAEVAETVCRLHARVFIGGVGSVGLSWFTGKRP</sequence>
<comment type="caution">
    <text evidence="2">The sequence shown here is derived from an EMBL/GenBank/DDBJ whole genome shotgun (WGS) entry which is preliminary data.</text>
</comment>
<feature type="compositionally biased region" description="Basic and acidic residues" evidence="1">
    <location>
        <begin position="89"/>
        <end position="98"/>
    </location>
</feature>
<dbReference type="Proteomes" id="UP001212997">
    <property type="component" value="Unassembled WGS sequence"/>
</dbReference>
<reference evidence="2" key="1">
    <citation type="submission" date="2022-07" db="EMBL/GenBank/DDBJ databases">
        <title>Genome Sequence of Physisporinus lineatus.</title>
        <authorList>
            <person name="Buettner E."/>
        </authorList>
    </citation>
    <scope>NUCLEOTIDE SEQUENCE</scope>
    <source>
        <strain evidence="2">VT162</strain>
    </source>
</reference>